<keyword evidence="4" id="KW-1185">Reference proteome</keyword>
<protein>
    <submittedName>
        <fullName evidence="3">DUF927 domain-containing protein</fullName>
    </submittedName>
</protein>
<organism evidence="3 4">
    <name type="scientific">Desulfovibrio porci</name>
    <dbReference type="NCBI Taxonomy" id="2605782"/>
    <lineage>
        <taxon>Bacteria</taxon>
        <taxon>Pseudomonadati</taxon>
        <taxon>Thermodesulfobacteriota</taxon>
        <taxon>Desulfovibrionia</taxon>
        <taxon>Desulfovibrionales</taxon>
        <taxon>Desulfovibrionaceae</taxon>
        <taxon>Desulfovibrio</taxon>
    </lineage>
</organism>
<dbReference type="Pfam" id="PF13662">
    <property type="entry name" value="Toprim_4"/>
    <property type="match status" value="1"/>
</dbReference>
<dbReference type="InterPro" id="IPR034154">
    <property type="entry name" value="TOPRIM_DnaG/twinkle"/>
</dbReference>
<dbReference type="Proteomes" id="UP000477488">
    <property type="component" value="Unassembled WGS sequence"/>
</dbReference>
<evidence type="ECO:0000313" key="4">
    <source>
        <dbReference type="Proteomes" id="UP000477488"/>
    </source>
</evidence>
<comment type="caution">
    <text evidence="3">The sequence shown here is derived from an EMBL/GenBank/DDBJ whole genome shotgun (WGS) entry which is preliminary data.</text>
</comment>
<name>A0A6L5XKY4_9BACT</name>
<dbReference type="EMBL" id="VUMH01000006">
    <property type="protein sequence ID" value="MSS27933.1"/>
    <property type="molecule type" value="Genomic_DNA"/>
</dbReference>
<sequence>MSADILHSFAECLRSAGLEVEAVLADGLLHRCGTADRPHRRDGAYKAFLDAPASIWWKNWRTGDEGTWTAKPEKELCAAQRKALRERLIAAKADTRAEQGRRWKAAAKLATSIWNHAKPAEDDHPYLKRKEVPTIGLRQTDDGRLIVPVLNQSSQIQSLQFILPEKPNEGTDKFFLKGGKTAGGFFSLPAKSGTRDGPLLIAEGYATGTSLHLATGYAVLIAFNAGNLEAVAHTARSRYPDREIILCADNDCETVKPDDMPWNPGKETASRAAQAVGGKLAVCPAHEGKATDFNELHRLRSLEAVRAVVEAARKQDADCPMPEGFFLVPEGKRAGLYKLETKPDGEMNEIRIGPPLAVKGMTRDSEGNEWGLMLEWADPDGKKHTWPMPIELLFRQGADWYSALASGGWFGNPVARKKLVDFLAAVRPARRIRCVPRTGWDNIAYILPDAVYGSTSGENVVLQSAHHSDLYRIAGTLDGWREIAALSIGNSRLSFALCAAFAGPLLRLAGLEGGGFSFEGGSSSGKTTALQIAASVWGGPEHVRSWRATDNGLENIAVLHNDNVLILDEVGQVNGKILAECAYMLANGQGKGRSSREGNLRKSHSWRLLFLSSGELGLADKLAENGLKSRGGQEVRFVGLPVDTSMLTELHGFPHAGAVVNRLKELTSIHYGHAGRAFLHKLTESDTLKTVLSELQLALANTVNRLVPAGADGQVRRVAQRFALCGLAGGLAMQMEILPADFDAPGCAERCFHDWLAARGGIGASEDAAILAAVRLFIEQHGASRFQDLDTQMSTCVNRVGFRRKGEGGCTEFIILPESFRVEVCKGFSERRAARVLAEAGWLKLSQVGRLKCERRLPDLGKVRAYIVVLPEDDGQE</sequence>
<evidence type="ECO:0000313" key="3">
    <source>
        <dbReference type="EMBL" id="MSS27933.1"/>
    </source>
</evidence>
<accession>A0A6L5XKY4</accession>
<evidence type="ECO:0000259" key="2">
    <source>
        <dbReference type="Pfam" id="PF13662"/>
    </source>
</evidence>
<feature type="domain" description="DUF927" evidence="1">
    <location>
        <begin position="337"/>
        <end position="603"/>
    </location>
</feature>
<evidence type="ECO:0000259" key="1">
    <source>
        <dbReference type="Pfam" id="PF06048"/>
    </source>
</evidence>
<reference evidence="3 4" key="1">
    <citation type="submission" date="2019-09" db="EMBL/GenBank/DDBJ databases">
        <title>In-depth cultivation of the pig gut microbiome towards novel bacterial diversity and tailored functional studies.</title>
        <authorList>
            <person name="Wylensek D."/>
            <person name="Hitch T.C.A."/>
            <person name="Clavel T."/>
        </authorList>
    </citation>
    <scope>NUCLEOTIDE SEQUENCE [LARGE SCALE GENOMIC DNA]</scope>
    <source>
        <strain evidence="3 4">PG-178-WT-4</strain>
    </source>
</reference>
<dbReference type="InterPro" id="IPR009270">
    <property type="entry name" value="DUF927"/>
</dbReference>
<feature type="domain" description="Toprim" evidence="2">
    <location>
        <begin position="199"/>
        <end position="276"/>
    </location>
</feature>
<dbReference type="CDD" id="cd01029">
    <property type="entry name" value="TOPRIM_primases"/>
    <property type="match status" value="1"/>
</dbReference>
<dbReference type="RefSeq" id="WP_154510859.1">
    <property type="nucleotide sequence ID" value="NZ_VUMH01000006.1"/>
</dbReference>
<dbReference type="InterPro" id="IPR006171">
    <property type="entry name" value="TOPRIM_dom"/>
</dbReference>
<dbReference type="Pfam" id="PF06048">
    <property type="entry name" value="DUF927"/>
    <property type="match status" value="1"/>
</dbReference>
<gene>
    <name evidence="3" type="ORF">FYJ44_07730</name>
</gene>
<proteinExistence type="predicted"/>
<dbReference type="AlphaFoldDB" id="A0A6L5XKY4"/>